<evidence type="ECO:0008006" key="4">
    <source>
        <dbReference type="Google" id="ProtNLM"/>
    </source>
</evidence>
<organism evidence="2 3">
    <name type="scientific">Candidatus Woesebacteria bacterium RBG_16_34_12</name>
    <dbReference type="NCBI Taxonomy" id="1802480"/>
    <lineage>
        <taxon>Bacteria</taxon>
        <taxon>Candidatus Woeseibacteriota</taxon>
    </lineage>
</organism>
<gene>
    <name evidence="2" type="ORF">A2Z22_03080</name>
</gene>
<name>A0A1F7X7G5_9BACT</name>
<comment type="caution">
    <text evidence="2">The sequence shown here is derived from an EMBL/GenBank/DDBJ whole genome shotgun (WGS) entry which is preliminary data.</text>
</comment>
<evidence type="ECO:0000313" key="3">
    <source>
        <dbReference type="Proteomes" id="UP000177053"/>
    </source>
</evidence>
<evidence type="ECO:0000313" key="2">
    <source>
        <dbReference type="EMBL" id="OGM10843.1"/>
    </source>
</evidence>
<accession>A0A1F7X7G5</accession>
<keyword evidence="1" id="KW-1133">Transmembrane helix</keyword>
<reference evidence="2 3" key="1">
    <citation type="journal article" date="2016" name="Nat. Commun.">
        <title>Thousands of microbial genomes shed light on interconnected biogeochemical processes in an aquifer system.</title>
        <authorList>
            <person name="Anantharaman K."/>
            <person name="Brown C.T."/>
            <person name="Hug L.A."/>
            <person name="Sharon I."/>
            <person name="Castelle C.J."/>
            <person name="Probst A.J."/>
            <person name="Thomas B.C."/>
            <person name="Singh A."/>
            <person name="Wilkins M.J."/>
            <person name="Karaoz U."/>
            <person name="Brodie E.L."/>
            <person name="Williams K.H."/>
            <person name="Hubbard S.S."/>
            <person name="Banfield J.F."/>
        </authorList>
    </citation>
    <scope>NUCLEOTIDE SEQUENCE [LARGE SCALE GENOMIC DNA]</scope>
</reference>
<evidence type="ECO:0000256" key="1">
    <source>
        <dbReference type="SAM" id="Phobius"/>
    </source>
</evidence>
<keyword evidence="1" id="KW-0472">Membrane</keyword>
<feature type="transmembrane region" description="Helical" evidence="1">
    <location>
        <begin position="108"/>
        <end position="130"/>
    </location>
</feature>
<protein>
    <recommendedName>
        <fullName evidence="4">DUF1648 domain-containing protein</fullName>
    </recommendedName>
</protein>
<feature type="transmembrane region" description="Helical" evidence="1">
    <location>
        <begin position="75"/>
        <end position="99"/>
    </location>
</feature>
<dbReference type="AlphaFoldDB" id="A0A1F7X7G5"/>
<dbReference type="Proteomes" id="UP000177053">
    <property type="component" value="Unassembled WGS sequence"/>
</dbReference>
<sequence length="133" mass="15232">MPSKQKRIKLPIWHVRVTKKSEVNFKNIPYLKLIIITLLLNCLVILLIFFIRSHLPPQLPLLYGLPKSEDQLVKTLSLTIPNFTAGLILLLNLVISLILEEEFLHKTLIINSFIVTLLSSITVFKIIFLVGSF</sequence>
<dbReference type="EMBL" id="MGFS01000028">
    <property type="protein sequence ID" value="OGM10843.1"/>
    <property type="molecule type" value="Genomic_DNA"/>
</dbReference>
<proteinExistence type="predicted"/>
<keyword evidence="1" id="KW-0812">Transmembrane</keyword>
<feature type="transmembrane region" description="Helical" evidence="1">
    <location>
        <begin position="30"/>
        <end position="55"/>
    </location>
</feature>